<dbReference type="AlphaFoldDB" id="A0A090BUU1"/>
<dbReference type="STRING" id="40754.THII_1399"/>
<dbReference type="Proteomes" id="UP000031623">
    <property type="component" value="Chromosome"/>
</dbReference>
<dbReference type="PANTHER" id="PTHR12558">
    <property type="entry name" value="CELL DIVISION CYCLE 16,23,27"/>
    <property type="match status" value="1"/>
</dbReference>
<dbReference type="Pfam" id="PF13432">
    <property type="entry name" value="TPR_16"/>
    <property type="match status" value="1"/>
</dbReference>
<dbReference type="InterPro" id="IPR013360">
    <property type="entry name" value="Pilus_4_PilW"/>
</dbReference>
<name>A0A090BUU1_9GAMM</name>
<dbReference type="NCBIfam" id="TIGR02521">
    <property type="entry name" value="type_IV_pilW"/>
    <property type="match status" value="1"/>
</dbReference>
<dbReference type="SMART" id="SM00028">
    <property type="entry name" value="TPR"/>
    <property type="match status" value="5"/>
</dbReference>
<reference evidence="3 4" key="1">
    <citation type="journal article" date="2014" name="ISME J.">
        <title>Ecophysiology of Thioploca ingrica as revealed by the complete genome sequence supplemented with proteomic evidence.</title>
        <authorList>
            <person name="Kojima H."/>
            <person name="Ogura Y."/>
            <person name="Yamamoto N."/>
            <person name="Togashi T."/>
            <person name="Mori H."/>
            <person name="Watanabe T."/>
            <person name="Nemoto F."/>
            <person name="Kurokawa K."/>
            <person name="Hayashi T."/>
            <person name="Fukui M."/>
        </authorList>
    </citation>
    <scope>NUCLEOTIDE SEQUENCE [LARGE SCALE GENOMIC DNA]</scope>
</reference>
<evidence type="ECO:0000256" key="1">
    <source>
        <dbReference type="PROSITE-ProRule" id="PRU00339"/>
    </source>
</evidence>
<dbReference type="Pfam" id="PF14559">
    <property type="entry name" value="TPR_19"/>
    <property type="match status" value="1"/>
</dbReference>
<proteinExistence type="predicted"/>
<evidence type="ECO:0000313" key="3">
    <source>
        <dbReference type="EMBL" id="BAP55696.1"/>
    </source>
</evidence>
<dbReference type="PROSITE" id="PS50005">
    <property type="entry name" value="TPR"/>
    <property type="match status" value="2"/>
</dbReference>
<dbReference type="InterPro" id="IPR011990">
    <property type="entry name" value="TPR-like_helical_dom_sf"/>
</dbReference>
<dbReference type="Gene3D" id="1.25.40.10">
    <property type="entry name" value="Tetratricopeptide repeat domain"/>
    <property type="match status" value="1"/>
</dbReference>
<feature type="repeat" description="TPR" evidence="1">
    <location>
        <begin position="36"/>
        <end position="69"/>
    </location>
</feature>
<keyword evidence="2" id="KW-0732">Signal</keyword>
<sequence>MRQKWLGMGCLLGLMLLSACSRNIEENNHPPGEEAAEINLQLGVEYMRRGRNDIALNRLTKALKLDDNYADAHNAIAVLYERLGLNADAEQHYQRATALKPNDSDIYNNYGQFLCKQKHWEEANQAFLKALENPVYQTPEIPYTNAGLCALHNNNISQAETYFRQALQSNSKFASALYQMAQLNYEQKHYQTARDYLTRYESVAQDTPETLWLGIRIARELNKPEVEANYVHRLRRNFPDAVQTQLLNRSE</sequence>
<keyword evidence="1" id="KW-0802">TPR repeat</keyword>
<protein>
    <submittedName>
        <fullName evidence="3">TPR repeat containing protein</fullName>
    </submittedName>
</protein>
<evidence type="ECO:0000313" key="4">
    <source>
        <dbReference type="Proteomes" id="UP000031623"/>
    </source>
</evidence>
<gene>
    <name evidence="3" type="ORF">THII_1399</name>
</gene>
<evidence type="ECO:0000256" key="2">
    <source>
        <dbReference type="SAM" id="SignalP"/>
    </source>
</evidence>
<feature type="signal peptide" evidence="2">
    <location>
        <begin position="1"/>
        <end position="21"/>
    </location>
</feature>
<dbReference type="HOGENOM" id="CLU_003728_7_0_6"/>
<dbReference type="PROSITE" id="PS51257">
    <property type="entry name" value="PROKAR_LIPOPROTEIN"/>
    <property type="match status" value="1"/>
</dbReference>
<dbReference type="PANTHER" id="PTHR12558:SF13">
    <property type="entry name" value="CELL DIVISION CYCLE PROTEIN 27 HOMOLOG"/>
    <property type="match status" value="1"/>
</dbReference>
<feature type="repeat" description="TPR" evidence="1">
    <location>
        <begin position="70"/>
        <end position="103"/>
    </location>
</feature>
<dbReference type="InterPro" id="IPR019734">
    <property type="entry name" value="TPR_rpt"/>
</dbReference>
<dbReference type="EMBL" id="AP014633">
    <property type="protein sequence ID" value="BAP55696.1"/>
    <property type="molecule type" value="Genomic_DNA"/>
</dbReference>
<accession>A0A090BUU1</accession>
<keyword evidence="4" id="KW-1185">Reference proteome</keyword>
<dbReference type="OrthoDB" id="9814042at2"/>
<dbReference type="SUPFAM" id="SSF48452">
    <property type="entry name" value="TPR-like"/>
    <property type="match status" value="1"/>
</dbReference>
<organism evidence="3 4">
    <name type="scientific">Thioploca ingrica</name>
    <dbReference type="NCBI Taxonomy" id="40754"/>
    <lineage>
        <taxon>Bacteria</taxon>
        <taxon>Pseudomonadati</taxon>
        <taxon>Pseudomonadota</taxon>
        <taxon>Gammaproteobacteria</taxon>
        <taxon>Thiotrichales</taxon>
        <taxon>Thiotrichaceae</taxon>
        <taxon>Thioploca</taxon>
    </lineage>
</organism>
<feature type="chain" id="PRO_5001853408" evidence="2">
    <location>
        <begin position="22"/>
        <end position="251"/>
    </location>
</feature>
<dbReference type="KEGG" id="tig:THII_1399"/>